<organism evidence="1 2">
    <name type="scientific">Rhodoferax koreensis</name>
    <dbReference type="NCBI Taxonomy" id="1842727"/>
    <lineage>
        <taxon>Bacteria</taxon>
        <taxon>Pseudomonadati</taxon>
        <taxon>Pseudomonadota</taxon>
        <taxon>Betaproteobacteria</taxon>
        <taxon>Burkholderiales</taxon>
        <taxon>Comamonadaceae</taxon>
        <taxon>Rhodoferax</taxon>
    </lineage>
</organism>
<dbReference type="KEGG" id="rhy:RD110_17930"/>
<evidence type="ECO:0000313" key="1">
    <source>
        <dbReference type="EMBL" id="APW38855.1"/>
    </source>
</evidence>
<protein>
    <recommendedName>
        <fullName evidence="3">DUF3775 domain-containing protein</fullName>
    </recommendedName>
</protein>
<dbReference type="RefSeq" id="WP_076200791.1">
    <property type="nucleotide sequence ID" value="NZ_CP019236.1"/>
</dbReference>
<keyword evidence="2" id="KW-1185">Reference proteome</keyword>
<name>A0A1P8JYN2_9BURK</name>
<reference evidence="1 2" key="1">
    <citation type="submission" date="2017-01" db="EMBL/GenBank/DDBJ databases">
        <authorList>
            <person name="Mah S.A."/>
            <person name="Swanson W.J."/>
            <person name="Moy G.W."/>
            <person name="Vacquier V.D."/>
        </authorList>
    </citation>
    <scope>NUCLEOTIDE SEQUENCE [LARGE SCALE GENOMIC DNA]</scope>
    <source>
        <strain evidence="1 2">DCY110</strain>
    </source>
</reference>
<sequence length="109" mass="11912">MDAQSTLAVIEYLVSQSAARVGKVDGERSGVAEEYVAIFDELDSLTADEFSEVLAMYLVGSSRVKDFEQAREVAVAAKFSPLEAMAHDINLHVVLARGLEAYRDHVHKG</sequence>
<proteinExistence type="predicted"/>
<evidence type="ECO:0008006" key="3">
    <source>
        <dbReference type="Google" id="ProtNLM"/>
    </source>
</evidence>
<gene>
    <name evidence="1" type="ORF">RD110_17930</name>
</gene>
<dbReference type="Proteomes" id="UP000186609">
    <property type="component" value="Chromosome"/>
</dbReference>
<dbReference type="STRING" id="1842727.RD110_17930"/>
<evidence type="ECO:0000313" key="2">
    <source>
        <dbReference type="Proteomes" id="UP000186609"/>
    </source>
</evidence>
<dbReference type="EMBL" id="CP019236">
    <property type="protein sequence ID" value="APW38855.1"/>
    <property type="molecule type" value="Genomic_DNA"/>
</dbReference>
<accession>A0A1P8JYN2</accession>
<dbReference type="AlphaFoldDB" id="A0A1P8JYN2"/>